<dbReference type="GO" id="GO:0006974">
    <property type="term" value="P:DNA damage response"/>
    <property type="evidence" value="ECO:0007669"/>
    <property type="project" value="UniProtKB-KW"/>
</dbReference>
<dbReference type="FunFam" id="3.30.420.40:FF:000122">
    <property type="entry name" value="ARP5 actin-related protein 5 homolog"/>
    <property type="match status" value="1"/>
</dbReference>
<dbReference type="AlphaFoldDB" id="A0A9W8DMV7"/>
<accession>A0A9W8DMV7</accession>
<comment type="caution">
    <text evidence="10">The sequence shown here is derived from an EMBL/GenBank/DDBJ whole genome shotgun (WGS) entry which is preliminary data.</text>
</comment>
<dbReference type="InterPro" id="IPR004000">
    <property type="entry name" value="Actin"/>
</dbReference>
<protein>
    <submittedName>
        <fullName evidence="10">Nuclear actin-protein involved in chromatin remodeling</fullName>
    </submittedName>
</protein>
<evidence type="ECO:0000313" key="11">
    <source>
        <dbReference type="Proteomes" id="UP001150538"/>
    </source>
</evidence>
<gene>
    <name evidence="10" type="primary">ARP5</name>
    <name evidence="10" type="ORF">H4219_004433</name>
</gene>
<evidence type="ECO:0000313" key="10">
    <source>
        <dbReference type="EMBL" id="KAJ1915230.1"/>
    </source>
</evidence>
<keyword evidence="3" id="KW-0805">Transcription regulation</keyword>
<keyword evidence="11" id="KW-1185">Reference proteome</keyword>
<dbReference type="InterPro" id="IPR043129">
    <property type="entry name" value="ATPase_NBD"/>
</dbReference>
<dbReference type="FunFam" id="3.30.420.40:FF:000058">
    <property type="entry name" value="Putative actin-related protein 5"/>
    <property type="match status" value="1"/>
</dbReference>
<name>A0A9W8DMV7_9FUNG</name>
<evidence type="ECO:0000256" key="8">
    <source>
        <dbReference type="SAM" id="Coils"/>
    </source>
</evidence>
<dbReference type="PANTHER" id="PTHR11937">
    <property type="entry name" value="ACTIN"/>
    <property type="match status" value="1"/>
</dbReference>
<proteinExistence type="inferred from homology"/>
<evidence type="ECO:0000256" key="6">
    <source>
        <dbReference type="ARBA" id="ARBA00023242"/>
    </source>
</evidence>
<dbReference type="Proteomes" id="UP001150538">
    <property type="component" value="Unassembled WGS sequence"/>
</dbReference>
<evidence type="ECO:0000256" key="3">
    <source>
        <dbReference type="ARBA" id="ARBA00023015"/>
    </source>
</evidence>
<feature type="region of interest" description="Disordered" evidence="9">
    <location>
        <begin position="499"/>
        <end position="535"/>
    </location>
</feature>
<evidence type="ECO:0000256" key="4">
    <source>
        <dbReference type="ARBA" id="ARBA00023054"/>
    </source>
</evidence>
<sequence length="777" mass="88505">MAEPSFDNLPDGPGVEELKVPSFDYAKSFAGSKTPIVIDNGSYQMRAGWASENDPRYVFHNVVTKFRNKKISNSGIVLVGNDAYTDSTARSNIKSAFDSGILNNYDVLENSFDYVFSMLGCEGSSIEHPIVLTELLCAPYSTRKSTSELLFEGYSVPSISYTVDSLCSYYNYETSQSRGPSNKSTGLMVSSGNNSTQIIPIYDSRPLLNYAKRINIGGNDLSDYMHKLLQAKYPSFPVKLTNWHTQYMVHNYTYFSSDYCTELAGYLDKSNLNAHDKMIQFPFPVPTREEKTEEELAQIAERRREQALKLQELAAKSRVEKLVAREQELEELQALKEAKDTYSPSEFLSELREYGLKTIADLDDAISKSVAIIERARKKSLGETLDEKPSLPPECPLVDIPDAELDEAGIKEKRKQKLLKANYEARERARQLKEIEQQKKEEEAKKDEEFRLNRFDQWLDELKNRRLSVLSKINERKQKYKELNERRSQAAQARMKNIADLASNETPPNGSSASSTGAKRRRRNNGSADKEDTFGADDEDWSIYRDISKEEDEEEEEEDKLNLNQCNELLERYAPDYLAGLDREAKNRIQNTLMYRFSEGTQEAILDETAAQPSKDEAWQLEIDTAARQYQMHLNIERIRVPEVLFQPSIIGIDQSGIVETISQILKNIKDHPASEFVKNIYLTGGGFAMIPGLSQRLESELRMVMPIGTDIRIHFAENPLLDAWRGAAKWARSPTFSDSCVTRQMYLECGGDYLKEHALSNRYYKATELQPKVNPS</sequence>
<keyword evidence="2" id="KW-0227">DNA damage</keyword>
<feature type="compositionally biased region" description="Polar residues" evidence="9">
    <location>
        <begin position="503"/>
        <end position="517"/>
    </location>
</feature>
<dbReference type="GO" id="GO:0005634">
    <property type="term" value="C:nucleus"/>
    <property type="evidence" value="ECO:0007669"/>
    <property type="project" value="UniProtKB-SubCell"/>
</dbReference>
<reference evidence="10" key="1">
    <citation type="submission" date="2022-07" db="EMBL/GenBank/DDBJ databases">
        <title>Phylogenomic reconstructions and comparative analyses of Kickxellomycotina fungi.</title>
        <authorList>
            <person name="Reynolds N.K."/>
            <person name="Stajich J.E."/>
            <person name="Barry K."/>
            <person name="Grigoriev I.V."/>
            <person name="Crous P."/>
            <person name="Smith M.E."/>
        </authorList>
    </citation>
    <scope>NUCLEOTIDE SEQUENCE</scope>
    <source>
        <strain evidence="10">NBRC 100468</strain>
    </source>
</reference>
<dbReference type="OrthoDB" id="7340501at2759"/>
<organism evidence="10 11">
    <name type="scientific">Mycoemilia scoparia</name>
    <dbReference type="NCBI Taxonomy" id="417184"/>
    <lineage>
        <taxon>Eukaryota</taxon>
        <taxon>Fungi</taxon>
        <taxon>Fungi incertae sedis</taxon>
        <taxon>Zoopagomycota</taxon>
        <taxon>Kickxellomycotina</taxon>
        <taxon>Kickxellomycetes</taxon>
        <taxon>Kickxellales</taxon>
        <taxon>Kickxellaceae</taxon>
        <taxon>Mycoemilia</taxon>
    </lineage>
</organism>
<evidence type="ECO:0000256" key="9">
    <source>
        <dbReference type="SAM" id="MobiDB-lite"/>
    </source>
</evidence>
<feature type="coiled-coil region" evidence="8">
    <location>
        <begin position="425"/>
        <end position="493"/>
    </location>
</feature>
<dbReference type="SUPFAM" id="SSF53067">
    <property type="entry name" value="Actin-like ATPase domain"/>
    <property type="match status" value="2"/>
</dbReference>
<keyword evidence="5" id="KW-0804">Transcription</keyword>
<dbReference type="Gene3D" id="3.90.640.10">
    <property type="entry name" value="Actin, Chain A, domain 4"/>
    <property type="match status" value="2"/>
</dbReference>
<keyword evidence="4 8" id="KW-0175">Coiled coil</keyword>
<evidence type="ECO:0000256" key="2">
    <source>
        <dbReference type="ARBA" id="ARBA00022763"/>
    </source>
</evidence>
<dbReference type="Pfam" id="PF00022">
    <property type="entry name" value="Actin"/>
    <property type="match status" value="2"/>
</dbReference>
<comment type="subcellular location">
    <subcellularLocation>
        <location evidence="1">Nucleus</location>
    </subcellularLocation>
</comment>
<dbReference type="Gene3D" id="3.30.420.40">
    <property type="match status" value="4"/>
</dbReference>
<evidence type="ECO:0000256" key="5">
    <source>
        <dbReference type="ARBA" id="ARBA00023163"/>
    </source>
</evidence>
<dbReference type="SMART" id="SM00268">
    <property type="entry name" value="ACTIN"/>
    <property type="match status" value="1"/>
</dbReference>
<dbReference type="CDD" id="cd10211">
    <property type="entry name" value="ASKHA_NBD_Arp5"/>
    <property type="match status" value="1"/>
</dbReference>
<evidence type="ECO:0000256" key="1">
    <source>
        <dbReference type="ARBA" id="ARBA00004123"/>
    </source>
</evidence>
<evidence type="ECO:0000256" key="7">
    <source>
        <dbReference type="RuleBase" id="RU000487"/>
    </source>
</evidence>
<keyword evidence="6" id="KW-0539">Nucleus</keyword>
<dbReference type="EMBL" id="JANBPU010000156">
    <property type="protein sequence ID" value="KAJ1915230.1"/>
    <property type="molecule type" value="Genomic_DNA"/>
</dbReference>
<comment type="similarity">
    <text evidence="7">Belongs to the actin family.</text>
</comment>